<protein>
    <submittedName>
        <fullName evidence="3">Uncharacterized protein</fullName>
    </submittedName>
</protein>
<comment type="caution">
    <text evidence="3">The sequence shown here is derived from an EMBL/GenBank/DDBJ whole genome shotgun (WGS) entry which is preliminary data.</text>
</comment>
<feature type="transmembrane region" description="Helical" evidence="2">
    <location>
        <begin position="12"/>
        <end position="31"/>
    </location>
</feature>
<dbReference type="AlphaFoldDB" id="A0A8H3HJN6"/>
<feature type="transmembrane region" description="Helical" evidence="2">
    <location>
        <begin position="111"/>
        <end position="134"/>
    </location>
</feature>
<accession>A0A8H3HJN6</accession>
<feature type="transmembrane region" description="Helical" evidence="2">
    <location>
        <begin position="43"/>
        <end position="66"/>
    </location>
</feature>
<evidence type="ECO:0000313" key="3">
    <source>
        <dbReference type="EMBL" id="CAE6522302.1"/>
    </source>
</evidence>
<feature type="region of interest" description="Disordered" evidence="1">
    <location>
        <begin position="300"/>
        <end position="335"/>
    </location>
</feature>
<reference evidence="3" key="1">
    <citation type="submission" date="2021-01" db="EMBL/GenBank/DDBJ databases">
        <authorList>
            <person name="Kaushik A."/>
        </authorList>
    </citation>
    <scope>NUCLEOTIDE SEQUENCE</scope>
    <source>
        <strain evidence="3">AG4-RS23</strain>
    </source>
</reference>
<evidence type="ECO:0000313" key="4">
    <source>
        <dbReference type="Proteomes" id="UP000663861"/>
    </source>
</evidence>
<keyword evidence="2" id="KW-0812">Transmembrane</keyword>
<evidence type="ECO:0000256" key="2">
    <source>
        <dbReference type="SAM" id="Phobius"/>
    </source>
</evidence>
<name>A0A8H3HJN6_9AGAM</name>
<sequence length="351" mass="38789">MSQGSYALSAKSLFGLALMQSIVQGVLIPMLSSFLTTKSEHQLWFRIYVVLINALALAQTIIHIVHAFDALNGIPERTILVAVPPMLTGLICAAVQAFFIHRCWRIYQQRFLAIIPLLLLWLAAFVSNIILGAFTGKPVQSRLFEARPGTSIPVMVWFWLICSLLFDSITTSSTIIYIYRMGTVSDGNRRILVVVWNVIWASATPPFVLTIIAVIEELSLAARILTTAMIGNHHQGFCLVANDQPGRASTIMQGYIRRLFERPYPSPPTDLRSSQTQTTWAGRSAAGKMTVHTVDVELQPTSRPEAIGSNANDSGDLHPDNASTKPPTIVKRESDLGHTVHSIDLTWKQVS</sequence>
<feature type="transmembrane region" description="Helical" evidence="2">
    <location>
        <begin position="191"/>
        <end position="215"/>
    </location>
</feature>
<dbReference type="Proteomes" id="UP000663861">
    <property type="component" value="Unassembled WGS sequence"/>
</dbReference>
<organism evidence="3 4">
    <name type="scientific">Rhizoctonia solani</name>
    <dbReference type="NCBI Taxonomy" id="456999"/>
    <lineage>
        <taxon>Eukaryota</taxon>
        <taxon>Fungi</taxon>
        <taxon>Dikarya</taxon>
        <taxon>Basidiomycota</taxon>
        <taxon>Agaricomycotina</taxon>
        <taxon>Agaricomycetes</taxon>
        <taxon>Cantharellales</taxon>
        <taxon>Ceratobasidiaceae</taxon>
        <taxon>Rhizoctonia</taxon>
    </lineage>
</organism>
<dbReference type="EMBL" id="CAJMWY010004175">
    <property type="protein sequence ID" value="CAE6522302.1"/>
    <property type="molecule type" value="Genomic_DNA"/>
</dbReference>
<keyword evidence="2" id="KW-0472">Membrane</keyword>
<keyword evidence="2" id="KW-1133">Transmembrane helix</keyword>
<feature type="transmembrane region" description="Helical" evidence="2">
    <location>
        <begin position="154"/>
        <end position="179"/>
    </location>
</feature>
<gene>
    <name evidence="3" type="ORF">RDB_LOCUS158052</name>
</gene>
<feature type="transmembrane region" description="Helical" evidence="2">
    <location>
        <begin position="78"/>
        <end position="99"/>
    </location>
</feature>
<evidence type="ECO:0000256" key="1">
    <source>
        <dbReference type="SAM" id="MobiDB-lite"/>
    </source>
</evidence>
<proteinExistence type="predicted"/>